<name>A0ABQ4G199_9ACTN</name>
<gene>
    <name evidence="1" type="ORF">Mco01_38100</name>
</gene>
<dbReference type="SUPFAM" id="SSF53850">
    <property type="entry name" value="Periplasmic binding protein-like II"/>
    <property type="match status" value="1"/>
</dbReference>
<dbReference type="InterPro" id="IPR050490">
    <property type="entry name" value="Bact_solute-bd_prot1"/>
</dbReference>
<sequence>MAPHPSTPVPSEARLSRRALLRGMGGIGAAAAAAPLLAACSGGPAPAAQAAHATSLGSGLSDPVPRAAVQAMVDAYKTKSGAAVRMNVMPRAQLVDNISSYLQSNPEDVITWFAGYRMRYYAAKGLLAPVDDVWEKIGGNFSEGLTKASEGEDGKKYFVPNYNYPWGFFYRKSLWQERGYEIPGTFDELLALCARMKKDGLIPIAFADKDGWPAMGTFDYLNMRTNGYQFHIDLCAHRESWDQQKVKDVFDKWRALLPYQDKAALGATWQEGARTLKSKKSGMYLIGSFIVQDVTDKDIAADLDFFPFPAIAVEGTDAIEAPIDGFVLSKRGGSNATAKDMLAFFGTGAGQDAYASKDPSNLQTAKDADTSAFSELNRKGAAAIAGAKYISQFFDRDALPAMASNVMIPALQGFLKDGTVDTRAIEAQAASLYSAQ</sequence>
<dbReference type="PROSITE" id="PS51318">
    <property type="entry name" value="TAT"/>
    <property type="match status" value="1"/>
</dbReference>
<reference evidence="1 2" key="1">
    <citation type="submission" date="2021-01" db="EMBL/GenBank/DDBJ databases">
        <title>Whole genome shotgun sequence of Microbispora corallina NBRC 16416.</title>
        <authorList>
            <person name="Komaki H."/>
            <person name="Tamura T."/>
        </authorList>
    </citation>
    <scope>NUCLEOTIDE SEQUENCE [LARGE SCALE GENOMIC DNA]</scope>
    <source>
        <strain evidence="1 2">NBRC 16416</strain>
    </source>
</reference>
<dbReference type="RefSeq" id="WP_204058188.1">
    <property type="nucleotide sequence ID" value="NZ_BAAAGP010000014.1"/>
</dbReference>
<organism evidence="1 2">
    <name type="scientific">Microbispora corallina</name>
    <dbReference type="NCBI Taxonomy" id="83302"/>
    <lineage>
        <taxon>Bacteria</taxon>
        <taxon>Bacillati</taxon>
        <taxon>Actinomycetota</taxon>
        <taxon>Actinomycetes</taxon>
        <taxon>Streptosporangiales</taxon>
        <taxon>Streptosporangiaceae</taxon>
        <taxon>Microbispora</taxon>
    </lineage>
</organism>
<dbReference type="Pfam" id="PF01547">
    <property type="entry name" value="SBP_bac_1"/>
    <property type="match status" value="1"/>
</dbReference>
<keyword evidence="2" id="KW-1185">Reference proteome</keyword>
<dbReference type="Gene3D" id="3.40.190.10">
    <property type="entry name" value="Periplasmic binding protein-like II"/>
    <property type="match status" value="2"/>
</dbReference>
<evidence type="ECO:0000313" key="1">
    <source>
        <dbReference type="EMBL" id="GIH40810.1"/>
    </source>
</evidence>
<dbReference type="Proteomes" id="UP000603904">
    <property type="component" value="Unassembled WGS sequence"/>
</dbReference>
<dbReference type="InterPro" id="IPR006311">
    <property type="entry name" value="TAT_signal"/>
</dbReference>
<dbReference type="PANTHER" id="PTHR43649:SF14">
    <property type="entry name" value="BLR3389 PROTEIN"/>
    <property type="match status" value="1"/>
</dbReference>
<dbReference type="EMBL" id="BOOC01000015">
    <property type="protein sequence ID" value="GIH40810.1"/>
    <property type="molecule type" value="Genomic_DNA"/>
</dbReference>
<proteinExistence type="predicted"/>
<accession>A0ABQ4G199</accession>
<dbReference type="InterPro" id="IPR006059">
    <property type="entry name" value="SBP"/>
</dbReference>
<dbReference type="PANTHER" id="PTHR43649">
    <property type="entry name" value="ARABINOSE-BINDING PROTEIN-RELATED"/>
    <property type="match status" value="1"/>
</dbReference>
<evidence type="ECO:0000313" key="2">
    <source>
        <dbReference type="Proteomes" id="UP000603904"/>
    </source>
</evidence>
<comment type="caution">
    <text evidence="1">The sequence shown here is derived from an EMBL/GenBank/DDBJ whole genome shotgun (WGS) entry which is preliminary data.</text>
</comment>
<protein>
    <submittedName>
        <fullName evidence="1">ABC transporter substrate-binding protein</fullName>
    </submittedName>
</protein>